<name>A0A0V1KKX9_9BILA</name>
<gene>
    <name evidence="1" type="ORF">T02_6221</name>
</gene>
<dbReference type="AlphaFoldDB" id="A0A0V1KKX9"/>
<accession>A0A0V1KKX9</accession>
<dbReference type="EMBL" id="JYDW01000530">
    <property type="protein sequence ID" value="KRZ47888.1"/>
    <property type="molecule type" value="Genomic_DNA"/>
</dbReference>
<evidence type="ECO:0000313" key="2">
    <source>
        <dbReference type="Proteomes" id="UP000054721"/>
    </source>
</evidence>
<dbReference type="Proteomes" id="UP000054721">
    <property type="component" value="Unassembled WGS sequence"/>
</dbReference>
<proteinExistence type="predicted"/>
<evidence type="ECO:0000313" key="1">
    <source>
        <dbReference type="EMBL" id="KRZ47888.1"/>
    </source>
</evidence>
<reference evidence="1 2" key="1">
    <citation type="submission" date="2015-05" db="EMBL/GenBank/DDBJ databases">
        <title>Evolution of Trichinella species and genotypes.</title>
        <authorList>
            <person name="Korhonen P.K."/>
            <person name="Edoardo P."/>
            <person name="Giuseppe L.R."/>
            <person name="Gasser R.B."/>
        </authorList>
    </citation>
    <scope>NUCLEOTIDE SEQUENCE [LARGE SCALE GENOMIC DNA]</scope>
    <source>
        <strain evidence="1">ISS10</strain>
    </source>
</reference>
<protein>
    <submittedName>
        <fullName evidence="1">Uncharacterized protein</fullName>
    </submittedName>
</protein>
<organism evidence="1 2">
    <name type="scientific">Trichinella nativa</name>
    <dbReference type="NCBI Taxonomy" id="6335"/>
    <lineage>
        <taxon>Eukaryota</taxon>
        <taxon>Metazoa</taxon>
        <taxon>Ecdysozoa</taxon>
        <taxon>Nematoda</taxon>
        <taxon>Enoplea</taxon>
        <taxon>Dorylaimia</taxon>
        <taxon>Trichinellida</taxon>
        <taxon>Trichinellidae</taxon>
        <taxon>Trichinella</taxon>
    </lineage>
</organism>
<keyword evidence="2" id="KW-1185">Reference proteome</keyword>
<comment type="caution">
    <text evidence="1">The sequence shown here is derived from an EMBL/GenBank/DDBJ whole genome shotgun (WGS) entry which is preliminary data.</text>
</comment>
<sequence>MIEYEFLWQNILNSLYSHFETYYLKTEEKKSSSTEESASEVLRMIEIIYVCDQQGINADGAKRPHQLERMQTISNSKNFTDFTS</sequence>